<keyword evidence="2" id="KW-0732">Signal</keyword>
<dbReference type="GeneTree" id="ENSGT01050000244827"/>
<reference evidence="3" key="1">
    <citation type="submission" date="2025-08" db="UniProtKB">
        <authorList>
            <consortium name="Ensembl"/>
        </authorList>
    </citation>
    <scope>IDENTIFICATION</scope>
</reference>
<gene>
    <name evidence="3" type="primary">Itpripl1</name>
</gene>
<proteinExistence type="predicted"/>
<feature type="chain" id="PRO_5034257713" evidence="2">
    <location>
        <begin position="17"/>
        <end position="163"/>
    </location>
</feature>
<protein>
    <submittedName>
        <fullName evidence="3">Inositol 1,4,5-triphosphate receptor interacting protein-like 1</fullName>
    </submittedName>
</protein>
<sequence>MAVLSLLFLAVMYVVHHPLMVSDRMDLDTLARSRQLEKRMSEEMRQLEIEFEEKKRAAEQRQKAEDFWRGDTTSDQSPWKPFTNIMSKMPSVTCPAPASLWRALWMISLRPVGYSVAGRLTHSWRTVWALGQPLKSGGPSMRPRTSMSLCPLSPHRALCLSWR</sequence>
<evidence type="ECO:0000256" key="1">
    <source>
        <dbReference type="SAM" id="Coils"/>
    </source>
</evidence>
<evidence type="ECO:0000313" key="4">
    <source>
        <dbReference type="Proteomes" id="UP000694385"/>
    </source>
</evidence>
<feature type="coiled-coil region" evidence="1">
    <location>
        <begin position="30"/>
        <end position="64"/>
    </location>
</feature>
<name>A0A8C5L6F8_JACJA</name>
<dbReference type="Ensembl" id="ENSJJAT00000025499.1">
    <property type="protein sequence ID" value="ENSJJAP00000018966.1"/>
    <property type="gene ID" value="ENSJJAG00000020067.1"/>
</dbReference>
<keyword evidence="4" id="KW-1185">Reference proteome</keyword>
<feature type="signal peptide" evidence="2">
    <location>
        <begin position="1"/>
        <end position="16"/>
    </location>
</feature>
<keyword evidence="1" id="KW-0175">Coiled coil</keyword>
<evidence type="ECO:0000256" key="2">
    <source>
        <dbReference type="SAM" id="SignalP"/>
    </source>
</evidence>
<reference evidence="3" key="2">
    <citation type="submission" date="2025-09" db="UniProtKB">
        <authorList>
            <consortium name="Ensembl"/>
        </authorList>
    </citation>
    <scope>IDENTIFICATION</scope>
</reference>
<accession>A0A8C5L6F8</accession>
<organism evidence="3 4">
    <name type="scientific">Jaculus jaculus</name>
    <name type="common">Lesser Egyptian jerboa</name>
    <dbReference type="NCBI Taxonomy" id="51337"/>
    <lineage>
        <taxon>Eukaryota</taxon>
        <taxon>Metazoa</taxon>
        <taxon>Chordata</taxon>
        <taxon>Craniata</taxon>
        <taxon>Vertebrata</taxon>
        <taxon>Euteleostomi</taxon>
        <taxon>Mammalia</taxon>
        <taxon>Eutheria</taxon>
        <taxon>Euarchontoglires</taxon>
        <taxon>Glires</taxon>
        <taxon>Rodentia</taxon>
        <taxon>Myomorpha</taxon>
        <taxon>Dipodoidea</taxon>
        <taxon>Dipodidae</taxon>
        <taxon>Dipodinae</taxon>
        <taxon>Jaculus</taxon>
    </lineage>
</organism>
<dbReference type="Proteomes" id="UP000694385">
    <property type="component" value="Unassembled WGS sequence"/>
</dbReference>
<evidence type="ECO:0000313" key="3">
    <source>
        <dbReference type="Ensembl" id="ENSJJAP00000018966.1"/>
    </source>
</evidence>
<dbReference type="AlphaFoldDB" id="A0A8C5L6F8"/>